<organism evidence="6 7">
    <name type="scientific">Dovyalis caffra</name>
    <dbReference type="NCBI Taxonomy" id="77055"/>
    <lineage>
        <taxon>Eukaryota</taxon>
        <taxon>Viridiplantae</taxon>
        <taxon>Streptophyta</taxon>
        <taxon>Embryophyta</taxon>
        <taxon>Tracheophyta</taxon>
        <taxon>Spermatophyta</taxon>
        <taxon>Magnoliopsida</taxon>
        <taxon>eudicotyledons</taxon>
        <taxon>Gunneridae</taxon>
        <taxon>Pentapetalae</taxon>
        <taxon>rosids</taxon>
        <taxon>fabids</taxon>
        <taxon>Malpighiales</taxon>
        <taxon>Salicaceae</taxon>
        <taxon>Flacourtieae</taxon>
        <taxon>Dovyalis</taxon>
    </lineage>
</organism>
<dbReference type="Proteomes" id="UP001314170">
    <property type="component" value="Unassembled WGS sequence"/>
</dbReference>
<protein>
    <recommendedName>
        <fullName evidence="5">E3 ubiquitin-protein ligase RKP N-terminal domain-containing protein</fullName>
    </recommendedName>
</protein>
<dbReference type="AlphaFoldDB" id="A0AAV1RUV5"/>
<dbReference type="PANTHER" id="PTHR13363">
    <property type="entry name" value="RING FINGER AND SRY DOMAIN-CONTAINING"/>
    <property type="match status" value="1"/>
</dbReference>
<keyword evidence="2" id="KW-0863">Zinc-finger</keyword>
<dbReference type="GO" id="GO:0008270">
    <property type="term" value="F:zinc ion binding"/>
    <property type="evidence" value="ECO:0007669"/>
    <property type="project" value="UniProtKB-KW"/>
</dbReference>
<dbReference type="InterPro" id="IPR013320">
    <property type="entry name" value="ConA-like_dom_sf"/>
</dbReference>
<keyword evidence="4" id="KW-0732">Signal</keyword>
<proteinExistence type="predicted"/>
<accession>A0AAV1RUV5</accession>
<dbReference type="PANTHER" id="PTHR13363:SF5">
    <property type="entry name" value="E3 UBIQUITIN-PROTEIN LIGASE RNF123"/>
    <property type="match status" value="1"/>
</dbReference>
<dbReference type="SUPFAM" id="SSF49899">
    <property type="entry name" value="Concanavalin A-like lectins/glucanases"/>
    <property type="match status" value="1"/>
</dbReference>
<dbReference type="GO" id="GO:0051603">
    <property type="term" value="P:proteolysis involved in protein catabolic process"/>
    <property type="evidence" value="ECO:0007669"/>
    <property type="project" value="TreeGrafter"/>
</dbReference>
<comment type="caution">
    <text evidence="6">The sequence shown here is derived from an EMBL/GenBank/DDBJ whole genome shotgun (WGS) entry which is preliminary data.</text>
</comment>
<evidence type="ECO:0000313" key="6">
    <source>
        <dbReference type="EMBL" id="CAK7340136.1"/>
    </source>
</evidence>
<keyword evidence="7" id="KW-1185">Reference proteome</keyword>
<dbReference type="EMBL" id="CAWUPB010001159">
    <property type="protein sequence ID" value="CAK7340136.1"/>
    <property type="molecule type" value="Genomic_DNA"/>
</dbReference>
<keyword evidence="3" id="KW-0862">Zinc</keyword>
<dbReference type="GO" id="GO:0004842">
    <property type="term" value="F:ubiquitin-protein transferase activity"/>
    <property type="evidence" value="ECO:0007669"/>
    <property type="project" value="InterPro"/>
</dbReference>
<dbReference type="Pfam" id="PF19322">
    <property type="entry name" value="RKP_N"/>
    <property type="match status" value="1"/>
</dbReference>
<dbReference type="InterPro" id="IPR045737">
    <property type="entry name" value="RKP_N"/>
</dbReference>
<keyword evidence="1" id="KW-0479">Metal-binding</keyword>
<feature type="signal peptide" evidence="4">
    <location>
        <begin position="1"/>
        <end position="17"/>
    </location>
</feature>
<evidence type="ECO:0000256" key="4">
    <source>
        <dbReference type="SAM" id="SignalP"/>
    </source>
</evidence>
<evidence type="ECO:0000256" key="1">
    <source>
        <dbReference type="ARBA" id="ARBA00022723"/>
    </source>
</evidence>
<evidence type="ECO:0000313" key="7">
    <source>
        <dbReference type="Proteomes" id="UP001314170"/>
    </source>
</evidence>
<reference evidence="6 7" key="1">
    <citation type="submission" date="2024-01" db="EMBL/GenBank/DDBJ databases">
        <authorList>
            <person name="Waweru B."/>
        </authorList>
    </citation>
    <scope>NUCLEOTIDE SEQUENCE [LARGE SCALE GENOMIC DNA]</scope>
</reference>
<evidence type="ECO:0000259" key="5">
    <source>
        <dbReference type="Pfam" id="PF19322"/>
    </source>
</evidence>
<dbReference type="InterPro" id="IPR043136">
    <property type="entry name" value="B30.2/SPRY_sf"/>
</dbReference>
<name>A0AAV1RUV5_9ROSI</name>
<feature type="domain" description="E3 ubiquitin-protein ligase RKP N-terminal" evidence="5">
    <location>
        <begin position="22"/>
        <end position="61"/>
    </location>
</feature>
<feature type="chain" id="PRO_5043359686" description="E3 ubiquitin-protein ligase RKP N-terminal domain-containing protein" evidence="4">
    <location>
        <begin position="18"/>
        <end position="151"/>
    </location>
</feature>
<dbReference type="Gene3D" id="2.60.120.920">
    <property type="match status" value="1"/>
</dbReference>
<dbReference type="GO" id="GO:0005737">
    <property type="term" value="C:cytoplasm"/>
    <property type="evidence" value="ECO:0007669"/>
    <property type="project" value="TreeGrafter"/>
</dbReference>
<gene>
    <name evidence="6" type="ORF">DCAF_LOCUS15217</name>
</gene>
<dbReference type="InterPro" id="IPR045129">
    <property type="entry name" value="RNF123/RKP/RSPRY1"/>
</dbReference>
<evidence type="ECO:0000256" key="2">
    <source>
        <dbReference type="ARBA" id="ARBA00022771"/>
    </source>
</evidence>
<evidence type="ECO:0000256" key="3">
    <source>
        <dbReference type="ARBA" id="ARBA00022833"/>
    </source>
</evidence>
<sequence length="151" mass="16692">MHAVLLLIHGGWRLCFSSCKSSIIDVGCESQVVGLEEMSIYGDIRIIKHPLLVEGLAMFSSARFNACVWKGKWKYEVLLETSGDSFAFDGKRVRKWNKDPGNVIGCCIDLKDHDEILLYRNGVSYGVAFPGILKMGLGSGYSLFLKGNAVN</sequence>